<protein>
    <submittedName>
        <fullName evidence="2">Uncharacterized protein</fullName>
    </submittedName>
</protein>
<feature type="compositionally biased region" description="Basic and acidic residues" evidence="1">
    <location>
        <begin position="98"/>
        <end position="109"/>
    </location>
</feature>
<reference evidence="2 3" key="1">
    <citation type="journal article" date="2019" name="Int. J. Syst. Evol. Microbiol.">
        <title>The Global Catalogue of Microorganisms (GCM) 10K type strain sequencing project: providing services to taxonomists for standard genome sequencing and annotation.</title>
        <authorList>
            <consortium name="The Broad Institute Genomics Platform"/>
            <consortium name="The Broad Institute Genome Sequencing Center for Infectious Disease"/>
            <person name="Wu L."/>
            <person name="Ma J."/>
        </authorList>
    </citation>
    <scope>NUCLEOTIDE SEQUENCE [LARGE SCALE GENOMIC DNA]</scope>
    <source>
        <strain evidence="2 3">JCM 10649</strain>
    </source>
</reference>
<sequence>MTASLLVEEVLDEPQEAWTLLRAHDVRGPAQTTPGEPCVRAHVRQGEAVPGGEPAVGPANGDARKIAHIRTRIAVEHLGPPDRSELRPHRVRGGGARRQRENRDKNQQS</sequence>
<comment type="caution">
    <text evidence="2">The sequence shown here is derived from an EMBL/GenBank/DDBJ whole genome shotgun (WGS) entry which is preliminary data.</text>
</comment>
<evidence type="ECO:0000256" key="1">
    <source>
        <dbReference type="SAM" id="MobiDB-lite"/>
    </source>
</evidence>
<dbReference type="Proteomes" id="UP001499895">
    <property type="component" value="Unassembled WGS sequence"/>
</dbReference>
<feature type="region of interest" description="Disordered" evidence="1">
    <location>
        <begin position="75"/>
        <end position="109"/>
    </location>
</feature>
<dbReference type="EMBL" id="BAAAHB010000043">
    <property type="protein sequence ID" value="GAA0473105.1"/>
    <property type="molecule type" value="Genomic_DNA"/>
</dbReference>
<feature type="compositionally biased region" description="Basic and acidic residues" evidence="1">
    <location>
        <begin position="75"/>
        <end position="88"/>
    </location>
</feature>
<evidence type="ECO:0000313" key="2">
    <source>
        <dbReference type="EMBL" id="GAA0473105.1"/>
    </source>
</evidence>
<organism evidence="2 3">
    <name type="scientific">Streptomyces stramineus</name>
    <dbReference type="NCBI Taxonomy" id="173861"/>
    <lineage>
        <taxon>Bacteria</taxon>
        <taxon>Bacillati</taxon>
        <taxon>Actinomycetota</taxon>
        <taxon>Actinomycetes</taxon>
        <taxon>Kitasatosporales</taxon>
        <taxon>Streptomycetaceae</taxon>
        <taxon>Streptomyces</taxon>
    </lineage>
</organism>
<evidence type="ECO:0000313" key="3">
    <source>
        <dbReference type="Proteomes" id="UP001499895"/>
    </source>
</evidence>
<keyword evidence="3" id="KW-1185">Reference proteome</keyword>
<proteinExistence type="predicted"/>
<accession>A0ABN1ACI2</accession>
<name>A0ABN1ACI2_9ACTN</name>
<gene>
    <name evidence="2" type="ORF">GCM10009544_38920</name>
</gene>